<gene>
    <name evidence="1" type="ORF">F4821DRAFT_105431</name>
</gene>
<evidence type="ECO:0000313" key="2">
    <source>
        <dbReference type="Proteomes" id="UP001497680"/>
    </source>
</evidence>
<keyword evidence="2" id="KW-1185">Reference proteome</keyword>
<evidence type="ECO:0000313" key="1">
    <source>
        <dbReference type="EMBL" id="KAI6087563.1"/>
    </source>
</evidence>
<reference evidence="1 2" key="1">
    <citation type="journal article" date="2022" name="New Phytol.">
        <title>Ecological generalism drives hyperdiversity of secondary metabolite gene clusters in xylarialean endophytes.</title>
        <authorList>
            <person name="Franco M.E.E."/>
            <person name="Wisecaver J.H."/>
            <person name="Arnold A.E."/>
            <person name="Ju Y.M."/>
            <person name="Slot J.C."/>
            <person name="Ahrendt S."/>
            <person name="Moore L.P."/>
            <person name="Eastman K.E."/>
            <person name="Scott K."/>
            <person name="Konkel Z."/>
            <person name="Mondo S.J."/>
            <person name="Kuo A."/>
            <person name="Hayes R.D."/>
            <person name="Haridas S."/>
            <person name="Andreopoulos B."/>
            <person name="Riley R."/>
            <person name="LaButti K."/>
            <person name="Pangilinan J."/>
            <person name="Lipzen A."/>
            <person name="Amirebrahimi M."/>
            <person name="Yan J."/>
            <person name="Adam C."/>
            <person name="Keymanesh K."/>
            <person name="Ng V."/>
            <person name="Louie K."/>
            <person name="Northen T."/>
            <person name="Drula E."/>
            <person name="Henrissat B."/>
            <person name="Hsieh H.M."/>
            <person name="Youens-Clark K."/>
            <person name="Lutzoni F."/>
            <person name="Miadlikowska J."/>
            <person name="Eastwood D.C."/>
            <person name="Hamelin R.C."/>
            <person name="Grigoriev I.V."/>
            <person name="U'Ren J.M."/>
        </authorList>
    </citation>
    <scope>NUCLEOTIDE SEQUENCE [LARGE SCALE GENOMIC DNA]</scope>
    <source>
        <strain evidence="1 2">ER1909</strain>
    </source>
</reference>
<dbReference type="EMBL" id="MU394307">
    <property type="protein sequence ID" value="KAI6087563.1"/>
    <property type="molecule type" value="Genomic_DNA"/>
</dbReference>
<dbReference type="Proteomes" id="UP001497680">
    <property type="component" value="Unassembled WGS sequence"/>
</dbReference>
<organism evidence="1 2">
    <name type="scientific">Hypoxylon rubiginosum</name>
    <dbReference type="NCBI Taxonomy" id="110542"/>
    <lineage>
        <taxon>Eukaryota</taxon>
        <taxon>Fungi</taxon>
        <taxon>Dikarya</taxon>
        <taxon>Ascomycota</taxon>
        <taxon>Pezizomycotina</taxon>
        <taxon>Sordariomycetes</taxon>
        <taxon>Xylariomycetidae</taxon>
        <taxon>Xylariales</taxon>
        <taxon>Hypoxylaceae</taxon>
        <taxon>Hypoxylon</taxon>
    </lineage>
</organism>
<comment type="caution">
    <text evidence="1">The sequence shown here is derived from an EMBL/GenBank/DDBJ whole genome shotgun (WGS) entry which is preliminary data.</text>
</comment>
<protein>
    <submittedName>
        <fullName evidence="1">Autophagy-related protein 17</fullName>
    </submittedName>
</protein>
<accession>A0ACC0D4R7</accession>
<sequence>MALSTSAASSAYASRSRSASQHVVPSSFNSVSIETLVQHLLDAKRSLSSMDLVLRANELVHLSRRAHEESVILTAQAQFLHQGINEQVRLLLRLRRSMSRTYDSGKRDFKQIIRTLDAADGRLQDSMNVLRDRIVDSAFRPSGEEKKNLLDFVDESQVDAMRESLKENIQALQNTQKSFDGDLLRFDTDMRSLDKSMSTAHIPRSPSTSSTIRSVPDLLTSMIDNSHAMAELLSSLTKHFDLCVTAVRTTEGGAALARIKAAEATSSQGGGNVSISGVIAEQESHMPDYDPISPEDRAQMLDVVVQDASEVEDVIQELGERLQAMEVDSISILEQTEQVKLAYISTLDAFRGLEDIGSRLQSYISAETEFCERWNEEQLTIQDKMDQMETLRVFYESYSNSYDGLILEVERRKTLEEKVMGIWRKAKESVDKIIESDRKERDMFRQEVSEYIPTDLWPGMDDAMPRWEVVPIRDERSDRQDGVPGTPTLERSVVEAAATRLGRNQQ</sequence>
<name>A0ACC0D4R7_9PEZI</name>
<proteinExistence type="predicted"/>